<name>G8LDY4_9ENTR</name>
<evidence type="ECO:0000313" key="4">
    <source>
        <dbReference type="Proteomes" id="UP000007838"/>
    </source>
</evidence>
<dbReference type="NCBIfam" id="TIGR01420">
    <property type="entry name" value="pilT_fam"/>
    <property type="match status" value="1"/>
</dbReference>
<dbReference type="InterPro" id="IPR006321">
    <property type="entry name" value="PilT/PilU"/>
</dbReference>
<protein>
    <submittedName>
        <fullName evidence="3">YggR</fullName>
    </submittedName>
</protein>
<dbReference type="PROSITE" id="PS00662">
    <property type="entry name" value="T2SP_E"/>
    <property type="match status" value="1"/>
</dbReference>
<feature type="domain" description="Bacterial type II secretion system protein E" evidence="2">
    <location>
        <begin position="216"/>
        <end position="230"/>
    </location>
</feature>
<accession>G8LDY4</accession>
<dbReference type="PANTHER" id="PTHR30486">
    <property type="entry name" value="TWITCHING MOTILITY PROTEIN PILT"/>
    <property type="match status" value="1"/>
</dbReference>
<organism evidence="3 4">
    <name type="scientific">Enterobacter ludwigii</name>
    <dbReference type="NCBI Taxonomy" id="299767"/>
    <lineage>
        <taxon>Bacteria</taxon>
        <taxon>Pseudomonadati</taxon>
        <taxon>Pseudomonadota</taxon>
        <taxon>Gammaproteobacteria</taxon>
        <taxon>Enterobacterales</taxon>
        <taxon>Enterobacteriaceae</taxon>
        <taxon>Enterobacter</taxon>
        <taxon>Enterobacter cloacae complex</taxon>
    </lineage>
</organism>
<dbReference type="CDD" id="cd01131">
    <property type="entry name" value="PilT"/>
    <property type="match status" value="1"/>
</dbReference>
<comment type="similarity">
    <text evidence="1">Belongs to the GSP E family.</text>
</comment>
<dbReference type="SUPFAM" id="SSF52540">
    <property type="entry name" value="P-loop containing nucleoside triphosphate hydrolases"/>
    <property type="match status" value="1"/>
</dbReference>
<dbReference type="InterPro" id="IPR050921">
    <property type="entry name" value="T4SS_GSP_E_ATPase"/>
</dbReference>
<dbReference type="eggNOG" id="COG2805">
    <property type="taxonomic scope" value="Bacteria"/>
</dbReference>
<sequence length="367" mass="40009">MLLQLRFCPGPVPGCAQCRSFSEEYCMDVEEIVALSVKHNVSDLHLCSDSPPRWRRSGRLEPAPFPPPEVDTLLKAWLNDEQQGTWWANGQVDFAVTLAGNQRLRGSAFKQTSGVSMTLRLLPGVCPQLSALGVPQVVPELLSSDNGLILVTGATGSGKSTTLAAMVDFLNHHTDGHILTLEDPVEFLYQSERCLIQQREIGQHSPSFADALRGALRQDPDVILLGELRDSETIRLALTAAETGHLVLATLHTRGAAQAIERLVDTFPAQEKDPVRNQLAGSLRAVLAQKLLPDAQGGRVALYELLVNTPAAANLIREGKTWQLPGIIQTGQQAGMQNFDQSLAERRAQGQLQAPALNNPVRNSFRE</sequence>
<dbReference type="Proteomes" id="UP000007838">
    <property type="component" value="Chromosome"/>
</dbReference>
<dbReference type="HOGENOM" id="CLU_013446_4_0_6"/>
<dbReference type="Gene3D" id="3.40.50.300">
    <property type="entry name" value="P-loop containing nucleotide triphosphate hydrolases"/>
    <property type="match status" value="1"/>
</dbReference>
<dbReference type="EMBL" id="CP002886">
    <property type="protein sequence ID" value="AEW75179.1"/>
    <property type="molecule type" value="Genomic_DNA"/>
</dbReference>
<evidence type="ECO:0000313" key="3">
    <source>
        <dbReference type="EMBL" id="AEW75179.1"/>
    </source>
</evidence>
<reference evidence="3 4" key="1">
    <citation type="journal article" date="2011" name="Stand. Genomic Sci.">
        <title>Complete genome of the onion pathogen Enterobacter cloacae EcWSU1.</title>
        <authorList>
            <person name="Humann J.L."/>
            <person name="Wildung M."/>
            <person name="Cheng C.H."/>
            <person name="Lee T."/>
            <person name="Stewart J.E."/>
            <person name="Drew J.C."/>
            <person name="Triplett E.W."/>
            <person name="Main D."/>
            <person name="Schroeder B.K."/>
        </authorList>
    </citation>
    <scope>NUCLEOTIDE SEQUENCE [LARGE SCALE GENOMIC DNA]</scope>
    <source>
        <strain evidence="3 4">EcWSU1</strain>
    </source>
</reference>
<dbReference type="PANTHER" id="PTHR30486:SF6">
    <property type="entry name" value="TYPE IV PILUS RETRACTATION ATPASE PILT"/>
    <property type="match status" value="1"/>
</dbReference>
<dbReference type="GO" id="GO:0016887">
    <property type="term" value="F:ATP hydrolysis activity"/>
    <property type="evidence" value="ECO:0007669"/>
    <property type="project" value="InterPro"/>
</dbReference>
<dbReference type="Gene3D" id="3.30.450.90">
    <property type="match status" value="1"/>
</dbReference>
<dbReference type="Pfam" id="PF00437">
    <property type="entry name" value="T2SSE"/>
    <property type="match status" value="1"/>
</dbReference>
<dbReference type="InterPro" id="IPR001482">
    <property type="entry name" value="T2SS/T4SS_dom"/>
</dbReference>
<dbReference type="InterPro" id="IPR027417">
    <property type="entry name" value="P-loop_NTPase"/>
</dbReference>
<evidence type="ECO:0000259" key="2">
    <source>
        <dbReference type="PROSITE" id="PS00662"/>
    </source>
</evidence>
<dbReference type="KEGG" id="eec:EcWSU1_03751"/>
<gene>
    <name evidence="3" type="primary">yggR</name>
    <name evidence="3" type="ORF">EcWSU1_03751</name>
</gene>
<evidence type="ECO:0000256" key="1">
    <source>
        <dbReference type="ARBA" id="ARBA00006611"/>
    </source>
</evidence>
<dbReference type="AlphaFoldDB" id="G8LDY4"/>
<dbReference type="GO" id="GO:0005524">
    <property type="term" value="F:ATP binding"/>
    <property type="evidence" value="ECO:0007669"/>
    <property type="project" value="InterPro"/>
</dbReference>
<proteinExistence type="inferred from homology"/>